<dbReference type="PANTHER" id="PTHR21087">
    <property type="entry name" value="SHIKIMATE KINASE"/>
    <property type="match status" value="1"/>
</dbReference>
<keyword evidence="9 11" id="KW-0057">Aromatic amino acid biosynthesis</keyword>
<evidence type="ECO:0000256" key="8">
    <source>
        <dbReference type="ARBA" id="ARBA00022840"/>
    </source>
</evidence>
<evidence type="ECO:0000256" key="9">
    <source>
        <dbReference type="ARBA" id="ARBA00023141"/>
    </source>
</evidence>
<evidence type="ECO:0000256" key="4">
    <source>
        <dbReference type="ARBA" id="ARBA00022605"/>
    </source>
</evidence>
<dbReference type="GO" id="GO:0005829">
    <property type="term" value="C:cytosol"/>
    <property type="evidence" value="ECO:0007669"/>
    <property type="project" value="TreeGrafter"/>
</dbReference>
<evidence type="ECO:0000256" key="7">
    <source>
        <dbReference type="ARBA" id="ARBA00022777"/>
    </source>
</evidence>
<organism evidence="12 13">
    <name type="scientific">Aquisalimonas asiatica</name>
    <dbReference type="NCBI Taxonomy" id="406100"/>
    <lineage>
        <taxon>Bacteria</taxon>
        <taxon>Pseudomonadati</taxon>
        <taxon>Pseudomonadota</taxon>
        <taxon>Gammaproteobacteria</taxon>
        <taxon>Chromatiales</taxon>
        <taxon>Ectothiorhodospiraceae</taxon>
        <taxon>Aquisalimonas</taxon>
    </lineage>
</organism>
<evidence type="ECO:0000313" key="13">
    <source>
        <dbReference type="Proteomes" id="UP000199657"/>
    </source>
</evidence>
<protein>
    <recommendedName>
        <fullName evidence="3 11">Shikimate kinase</fullName>
        <shortName evidence="11">SK</shortName>
        <ecNumber evidence="3 11">2.7.1.71</ecNumber>
    </recommendedName>
</protein>
<comment type="subunit">
    <text evidence="11">Monomer.</text>
</comment>
<dbReference type="GO" id="GO:0000287">
    <property type="term" value="F:magnesium ion binding"/>
    <property type="evidence" value="ECO:0007669"/>
    <property type="project" value="UniProtKB-UniRule"/>
</dbReference>
<dbReference type="SUPFAM" id="SSF52540">
    <property type="entry name" value="P-loop containing nucleoside triphosphate hydrolases"/>
    <property type="match status" value="1"/>
</dbReference>
<keyword evidence="7 11" id="KW-0418">Kinase</keyword>
<dbReference type="InterPro" id="IPR031322">
    <property type="entry name" value="Shikimate/glucono_kinase"/>
</dbReference>
<keyword evidence="13" id="KW-1185">Reference proteome</keyword>
<evidence type="ECO:0000256" key="2">
    <source>
        <dbReference type="ARBA" id="ARBA00006997"/>
    </source>
</evidence>
<keyword evidence="8 11" id="KW-0067">ATP-binding</keyword>
<dbReference type="GO" id="GO:0008652">
    <property type="term" value="P:amino acid biosynthetic process"/>
    <property type="evidence" value="ECO:0007669"/>
    <property type="project" value="UniProtKB-KW"/>
</dbReference>
<comment type="subcellular location">
    <subcellularLocation>
        <location evidence="11">Cytoplasm</location>
    </subcellularLocation>
</comment>
<keyword evidence="11" id="KW-0460">Magnesium</keyword>
<dbReference type="HAMAP" id="MF_00109">
    <property type="entry name" value="Shikimate_kinase"/>
    <property type="match status" value="1"/>
</dbReference>
<dbReference type="GO" id="GO:0009423">
    <property type="term" value="P:chorismate biosynthetic process"/>
    <property type="evidence" value="ECO:0007669"/>
    <property type="project" value="UniProtKB-UniRule"/>
</dbReference>
<dbReference type="Pfam" id="PF01202">
    <property type="entry name" value="SKI"/>
    <property type="match status" value="1"/>
</dbReference>
<dbReference type="Proteomes" id="UP000199657">
    <property type="component" value="Unassembled WGS sequence"/>
</dbReference>
<feature type="binding site" evidence="11">
    <location>
        <position position="120"/>
    </location>
    <ligand>
        <name>ATP</name>
        <dbReference type="ChEBI" id="CHEBI:30616"/>
    </ligand>
</feature>
<dbReference type="NCBIfam" id="NF003456">
    <property type="entry name" value="PRK05057.1"/>
    <property type="match status" value="1"/>
</dbReference>
<evidence type="ECO:0000256" key="6">
    <source>
        <dbReference type="ARBA" id="ARBA00022741"/>
    </source>
</evidence>
<proteinExistence type="inferred from homology"/>
<evidence type="ECO:0000256" key="5">
    <source>
        <dbReference type="ARBA" id="ARBA00022679"/>
    </source>
</evidence>
<feature type="binding site" evidence="11">
    <location>
        <position position="60"/>
    </location>
    <ligand>
        <name>substrate</name>
    </ligand>
</feature>
<dbReference type="EMBL" id="FOEG01000004">
    <property type="protein sequence ID" value="SEO89846.1"/>
    <property type="molecule type" value="Genomic_DNA"/>
</dbReference>
<comment type="similarity">
    <text evidence="2 11">Belongs to the shikimate kinase family.</text>
</comment>
<keyword evidence="11" id="KW-0963">Cytoplasm</keyword>
<feature type="binding site" evidence="11">
    <location>
        <begin position="14"/>
        <end position="19"/>
    </location>
    <ligand>
        <name>ATP</name>
        <dbReference type="ChEBI" id="CHEBI:30616"/>
    </ligand>
</feature>
<dbReference type="InterPro" id="IPR023000">
    <property type="entry name" value="Shikimate_kinase_CS"/>
</dbReference>
<accession>A0A1H8TGF1</accession>
<dbReference type="OrthoDB" id="9800332at2"/>
<keyword evidence="11" id="KW-0479">Metal-binding</keyword>
<dbReference type="InterPro" id="IPR027417">
    <property type="entry name" value="P-loop_NTPase"/>
</dbReference>
<dbReference type="GO" id="GO:0004765">
    <property type="term" value="F:shikimate kinase activity"/>
    <property type="evidence" value="ECO:0007669"/>
    <property type="project" value="UniProtKB-UniRule"/>
</dbReference>
<comment type="pathway">
    <text evidence="1 11">Metabolic intermediate biosynthesis; chorismate biosynthesis; chorismate from D-erythrose 4-phosphate and phosphoenolpyruvate: step 5/7.</text>
</comment>
<dbReference type="PANTHER" id="PTHR21087:SF16">
    <property type="entry name" value="SHIKIMATE KINASE 1, CHLOROPLASTIC"/>
    <property type="match status" value="1"/>
</dbReference>
<dbReference type="RefSeq" id="WP_091643366.1">
    <property type="nucleotide sequence ID" value="NZ_FOEG01000004.1"/>
</dbReference>
<keyword evidence="6 11" id="KW-0547">Nucleotide-binding</keyword>
<dbReference type="EC" id="2.7.1.71" evidence="3 11"/>
<feature type="binding site" evidence="11">
    <location>
        <position position="18"/>
    </location>
    <ligand>
        <name>Mg(2+)</name>
        <dbReference type="ChEBI" id="CHEBI:18420"/>
    </ligand>
</feature>
<dbReference type="GO" id="GO:0005524">
    <property type="term" value="F:ATP binding"/>
    <property type="evidence" value="ECO:0007669"/>
    <property type="project" value="UniProtKB-UniRule"/>
</dbReference>
<evidence type="ECO:0000256" key="10">
    <source>
        <dbReference type="ARBA" id="ARBA00048567"/>
    </source>
</evidence>
<evidence type="ECO:0000313" key="12">
    <source>
        <dbReference type="EMBL" id="SEO89846.1"/>
    </source>
</evidence>
<comment type="function">
    <text evidence="11">Catalyzes the specific phosphorylation of the 3-hydroxyl group of shikimic acid using ATP as a cosubstrate.</text>
</comment>
<keyword evidence="5 11" id="KW-0808">Transferase</keyword>
<evidence type="ECO:0000256" key="11">
    <source>
        <dbReference type="HAMAP-Rule" id="MF_00109"/>
    </source>
</evidence>
<keyword evidence="4 11" id="KW-0028">Amino-acid biosynthesis</keyword>
<feature type="binding site" evidence="11">
    <location>
        <position position="82"/>
    </location>
    <ligand>
        <name>substrate</name>
    </ligand>
</feature>
<sequence length="178" mass="19945">MSQARHLFLIGPMGAGKSTIGRRLARALELPFMDSDQVIQDRTGVDIPRIFDVEGEAGFRQREKAIIDELTAAPPAVLATGGGAVLDPENRQHLRERGTVVYLETSVDEQLRRTGKDKRRPLLQTADPRARLEELLAERDPLYRETAHLTISTEHGNIGQVVRRILDALDSQYHDHHA</sequence>
<dbReference type="STRING" id="406100.SAMN04488052_104149"/>
<feature type="binding site" evidence="11">
    <location>
        <position position="139"/>
    </location>
    <ligand>
        <name>substrate</name>
    </ligand>
</feature>
<reference evidence="12 13" key="1">
    <citation type="submission" date="2016-10" db="EMBL/GenBank/DDBJ databases">
        <authorList>
            <person name="de Groot N.N."/>
        </authorList>
    </citation>
    <scope>NUCLEOTIDE SEQUENCE [LARGE SCALE GENOMIC DNA]</scope>
    <source>
        <strain evidence="12 13">CGMCC 1.6291</strain>
    </source>
</reference>
<evidence type="ECO:0000256" key="1">
    <source>
        <dbReference type="ARBA" id="ARBA00004842"/>
    </source>
</evidence>
<gene>
    <name evidence="11" type="primary">aroK</name>
    <name evidence="12" type="ORF">SAMN04488052_104149</name>
</gene>
<name>A0A1H8TGF1_9GAMM</name>
<dbReference type="CDD" id="cd00464">
    <property type="entry name" value="SK"/>
    <property type="match status" value="1"/>
</dbReference>
<dbReference type="GO" id="GO:0009073">
    <property type="term" value="P:aromatic amino acid family biosynthetic process"/>
    <property type="evidence" value="ECO:0007669"/>
    <property type="project" value="UniProtKB-KW"/>
</dbReference>
<feature type="binding site" evidence="11">
    <location>
        <position position="36"/>
    </location>
    <ligand>
        <name>substrate</name>
    </ligand>
</feature>
<evidence type="ECO:0000256" key="3">
    <source>
        <dbReference type="ARBA" id="ARBA00012154"/>
    </source>
</evidence>
<dbReference type="PROSITE" id="PS01128">
    <property type="entry name" value="SHIKIMATE_KINASE"/>
    <property type="match status" value="1"/>
</dbReference>
<dbReference type="UniPathway" id="UPA00053">
    <property type="reaction ID" value="UER00088"/>
</dbReference>
<comment type="caution">
    <text evidence="11">Lacks conserved residue(s) required for the propagation of feature annotation.</text>
</comment>
<dbReference type="AlphaFoldDB" id="A0A1H8TGF1"/>
<dbReference type="InterPro" id="IPR000623">
    <property type="entry name" value="Shikimate_kinase/TSH1"/>
</dbReference>
<comment type="catalytic activity">
    <reaction evidence="10 11">
        <text>shikimate + ATP = 3-phosphoshikimate + ADP + H(+)</text>
        <dbReference type="Rhea" id="RHEA:13121"/>
        <dbReference type="ChEBI" id="CHEBI:15378"/>
        <dbReference type="ChEBI" id="CHEBI:30616"/>
        <dbReference type="ChEBI" id="CHEBI:36208"/>
        <dbReference type="ChEBI" id="CHEBI:145989"/>
        <dbReference type="ChEBI" id="CHEBI:456216"/>
        <dbReference type="EC" id="2.7.1.71"/>
    </reaction>
</comment>
<dbReference type="PRINTS" id="PR01100">
    <property type="entry name" value="SHIKIMTKNASE"/>
</dbReference>
<dbReference type="Gene3D" id="3.40.50.300">
    <property type="entry name" value="P-loop containing nucleotide triphosphate hydrolases"/>
    <property type="match status" value="1"/>
</dbReference>
<comment type="cofactor">
    <cofactor evidence="11">
        <name>Mg(2+)</name>
        <dbReference type="ChEBI" id="CHEBI:18420"/>
    </cofactor>
    <text evidence="11">Binds 1 Mg(2+) ion per subunit.</text>
</comment>